<evidence type="ECO:0000256" key="1">
    <source>
        <dbReference type="SAM" id="Phobius"/>
    </source>
</evidence>
<feature type="transmembrane region" description="Helical" evidence="1">
    <location>
        <begin position="21"/>
        <end position="43"/>
    </location>
</feature>
<evidence type="ECO:0008006" key="4">
    <source>
        <dbReference type="Google" id="ProtNLM"/>
    </source>
</evidence>
<comment type="caution">
    <text evidence="2">The sequence shown here is derived from an EMBL/GenBank/DDBJ whole genome shotgun (WGS) entry which is preliminary data.</text>
</comment>
<evidence type="ECO:0000313" key="3">
    <source>
        <dbReference type="Proteomes" id="UP000537126"/>
    </source>
</evidence>
<dbReference type="Proteomes" id="UP000537126">
    <property type="component" value="Unassembled WGS sequence"/>
</dbReference>
<name>A0A846MNV3_9BACT</name>
<sequence>MQKNREDRQALYKRQQKAARRLVRASQFLFIGIASFTTLYWLFIPALKKGIKEWVYYQSQGVYSLDIDELFIDWRDGSLLLKNISFQTDKQRLQQARETKYTLPVIQSHLALLRIEDIDWWKYWRNDSLFIRKISIQGGNIYWQQQGSRSSTERKLNYYRISRALFESINAVTPSLHLKEVSINDLSLQLKILYASGTHTHRLGKLASRIFDIVVERSALYSTQRPFFAHYATFQLQDYQGSFSGDSLYIKALHFDTRTPNVDVWSPSFGWKQGNFQVKELHIKGIHWTALFFERRLHLHAVLLQAPQLHLTRLPASKHSFLSQKARWQRHLPALSKQWFDEVRIDSLWLSGGSVHLPESQLKGIDMQLYGFSPTHHKHFLFCQNIELSIQKTSFEKGTIQASDIRLHTRRRLLSIKQLVRNAPRQKIKIDGLHLSPDFQHYWNSDELSVDFVKIEQSNIETQSSQEKKDFLWKQWLRRLRVRHGIVEKGNLQLHLPTRKAQLNLQDYHLRLRQLQLPGTDSLAVWQQLGQCIEDFRAERLSYQSDSLQWGMADLRLLSDSMGIGARKLYFASPMVAGYLPMLYVPSWQWTSLWRERRLQADTLRLSGLELYLSPTAAVSPSDSSARSLAPAQKLARWLHQNQWKLSIHHVDVSVPTLYWLPSSSLSVEGEIQSLSLRADGLYIQDSVDVWSNSFLAKQFRLKSKACRLRLQGNLSVQFDSLNLDKQRAQMHLYQLRWKNGTEQSLRIAQGRLHGIDWDTLWQKGRLHAHSLAFIRPQLRLTSKQQGASTASLILPARLHLDSLLISDADIWWQQNEQQTQYRVQHANLLAGPLDGQYPLLDSLAFLRCTARAFFRLSPHDTLSFAHMQWDAKGNGLRLRDVQWRALHARAYVPYLYVRKIDLPKLVRGDSLILGRMQAGNVFVSIEKDRWAEPLMPQYKAQTFPLAYLSIDSLQVDNSHLLFHVAKADGITKHQLQGIDLYIERFVHRNGQIEADSDFWLSIKQYYLEFPEPLYHLRLHDAKLQRRLPAVEVGSVELFSSVNTDGLWKQRLYAKTILQAKLQDLRLPHVPWDALLRGEELYIPRLQVASWQLNAIDDLRLAKNPLRRPPMPHELLQRTAGMWLIDTVVFEGGQITYEQKQWNNTGSGKLFFDEVHLQLYHLGNLRDSLPLRIEMVSLFMKQGILALNMDIDRHSPVLHATYAGTLGRMSAVYLNRMLEPTTQVSLQTGTIKKITFKGTMHDHAHRGSMLAIYRNFKVSVLDAQAKRKRRIVSKLVNMLIRNTNKHRTGAIHYNRLPSDGFLRILWQGLASGLRDTLLPEIMKERE</sequence>
<dbReference type="EMBL" id="JAASRN010000001">
    <property type="protein sequence ID" value="NIK73149.1"/>
    <property type="molecule type" value="Genomic_DNA"/>
</dbReference>
<proteinExistence type="predicted"/>
<keyword evidence="3" id="KW-1185">Reference proteome</keyword>
<accession>A0A846MNV3</accession>
<gene>
    <name evidence="2" type="ORF">FHS56_000635</name>
</gene>
<organism evidence="2 3">
    <name type="scientific">Thermonema lapsum</name>
    <dbReference type="NCBI Taxonomy" id="28195"/>
    <lineage>
        <taxon>Bacteria</taxon>
        <taxon>Pseudomonadati</taxon>
        <taxon>Bacteroidota</taxon>
        <taxon>Cytophagia</taxon>
        <taxon>Cytophagales</taxon>
        <taxon>Thermonemataceae</taxon>
        <taxon>Thermonema</taxon>
    </lineage>
</organism>
<keyword evidence="1" id="KW-0472">Membrane</keyword>
<evidence type="ECO:0000313" key="2">
    <source>
        <dbReference type="EMBL" id="NIK73149.1"/>
    </source>
</evidence>
<dbReference type="RefSeq" id="WP_166918418.1">
    <property type="nucleotide sequence ID" value="NZ_JAASRN010000001.1"/>
</dbReference>
<keyword evidence="1" id="KW-1133">Transmembrane helix</keyword>
<reference evidence="2 3" key="1">
    <citation type="submission" date="2020-03" db="EMBL/GenBank/DDBJ databases">
        <title>Genomic Encyclopedia of Type Strains, Phase IV (KMG-IV): sequencing the most valuable type-strain genomes for metagenomic binning, comparative biology and taxonomic classification.</title>
        <authorList>
            <person name="Goeker M."/>
        </authorList>
    </citation>
    <scope>NUCLEOTIDE SEQUENCE [LARGE SCALE GENOMIC DNA]</scope>
    <source>
        <strain evidence="2 3">DSM 5718</strain>
    </source>
</reference>
<protein>
    <recommendedName>
        <fullName evidence="4">DUF748 domain-containing protein</fullName>
    </recommendedName>
</protein>
<keyword evidence="1" id="KW-0812">Transmembrane</keyword>